<accession>A0A3M6UM52</accession>
<organism evidence="1 2">
    <name type="scientific">Pocillopora damicornis</name>
    <name type="common">Cauliflower coral</name>
    <name type="synonym">Millepora damicornis</name>
    <dbReference type="NCBI Taxonomy" id="46731"/>
    <lineage>
        <taxon>Eukaryota</taxon>
        <taxon>Metazoa</taxon>
        <taxon>Cnidaria</taxon>
        <taxon>Anthozoa</taxon>
        <taxon>Hexacorallia</taxon>
        <taxon>Scleractinia</taxon>
        <taxon>Astrocoeniina</taxon>
        <taxon>Pocilloporidae</taxon>
        <taxon>Pocillopora</taxon>
    </lineage>
</organism>
<dbReference type="EMBL" id="RCHS01001212">
    <property type="protein sequence ID" value="RMX54736.1"/>
    <property type="molecule type" value="Genomic_DNA"/>
</dbReference>
<comment type="caution">
    <text evidence="1">The sequence shown here is derived from an EMBL/GenBank/DDBJ whole genome shotgun (WGS) entry which is preliminary data.</text>
</comment>
<dbReference type="Proteomes" id="UP000275408">
    <property type="component" value="Unassembled WGS sequence"/>
</dbReference>
<protein>
    <submittedName>
        <fullName evidence="1">Uncharacterized protein</fullName>
    </submittedName>
</protein>
<proteinExistence type="predicted"/>
<feature type="non-terminal residue" evidence="1">
    <location>
        <position position="84"/>
    </location>
</feature>
<reference evidence="1 2" key="1">
    <citation type="journal article" date="2018" name="Sci. Rep.">
        <title>Comparative analysis of the Pocillopora damicornis genome highlights role of immune system in coral evolution.</title>
        <authorList>
            <person name="Cunning R."/>
            <person name="Bay R.A."/>
            <person name="Gillette P."/>
            <person name="Baker A.C."/>
            <person name="Traylor-Knowles N."/>
        </authorList>
    </citation>
    <scope>NUCLEOTIDE SEQUENCE [LARGE SCALE GENOMIC DNA]</scope>
    <source>
        <strain evidence="1">RSMAS</strain>
        <tissue evidence="1">Whole animal</tissue>
    </source>
</reference>
<evidence type="ECO:0000313" key="1">
    <source>
        <dbReference type="EMBL" id="RMX54736.1"/>
    </source>
</evidence>
<dbReference type="AlphaFoldDB" id="A0A3M6UM52"/>
<name>A0A3M6UM52_POCDA</name>
<keyword evidence="2" id="KW-1185">Reference proteome</keyword>
<sequence>MKAGQHFKRACSTPSFLDEKSCIKRIQLSYICLDCHLHTRLCGLCNQSVHNFHPFHDCDAVKSGFPSPIPPTVSTDSDGEWIFV</sequence>
<evidence type="ECO:0000313" key="2">
    <source>
        <dbReference type="Proteomes" id="UP000275408"/>
    </source>
</evidence>
<gene>
    <name evidence="1" type="ORF">pdam_00011520</name>
</gene>